<protein>
    <recommendedName>
        <fullName evidence="4">GATA-type domain-containing protein</fullName>
    </recommendedName>
</protein>
<reference evidence="2 3" key="1">
    <citation type="submission" date="2017-11" db="EMBL/GenBank/DDBJ databases">
        <title>Comparative genomics of Botrytis spp.</title>
        <authorList>
            <person name="Valero-Jimenez C.A."/>
            <person name="Tapia P."/>
            <person name="Veloso J."/>
            <person name="Silva-Moreno E."/>
            <person name="Staats M."/>
            <person name="Valdes J.H."/>
            <person name="Van Kan J.A.L."/>
        </authorList>
    </citation>
    <scope>NUCLEOTIDE SEQUENCE [LARGE SCALE GENOMIC DNA]</scope>
    <source>
        <strain evidence="2 3">MUCL2830</strain>
    </source>
</reference>
<evidence type="ECO:0008006" key="4">
    <source>
        <dbReference type="Google" id="ProtNLM"/>
    </source>
</evidence>
<feature type="compositionally biased region" description="Basic residues" evidence="1">
    <location>
        <begin position="70"/>
        <end position="86"/>
    </location>
</feature>
<accession>A0A4Y8D0R3</accession>
<evidence type="ECO:0000256" key="1">
    <source>
        <dbReference type="SAM" id="MobiDB-lite"/>
    </source>
</evidence>
<dbReference type="EMBL" id="PHWZ01000187">
    <property type="protein sequence ID" value="TEY59741.1"/>
    <property type="molecule type" value="Genomic_DNA"/>
</dbReference>
<feature type="compositionally biased region" description="Basic residues" evidence="1">
    <location>
        <begin position="96"/>
        <end position="105"/>
    </location>
</feature>
<organism evidence="2 3">
    <name type="scientific">Botryotinia calthae</name>
    <dbReference type="NCBI Taxonomy" id="38488"/>
    <lineage>
        <taxon>Eukaryota</taxon>
        <taxon>Fungi</taxon>
        <taxon>Dikarya</taxon>
        <taxon>Ascomycota</taxon>
        <taxon>Pezizomycotina</taxon>
        <taxon>Leotiomycetes</taxon>
        <taxon>Helotiales</taxon>
        <taxon>Sclerotiniaceae</taxon>
        <taxon>Botryotinia</taxon>
    </lineage>
</organism>
<sequence>MDNSCCRAIVHVCRECNKRADVKYFSWCDMHEGTNDDCGKRYTDYYRGYSAREMCHGCFIISRKFLRHPPGFRKKHTKQRKQKKSKALAPFDRDKKNRRKYKGRK</sequence>
<name>A0A4Y8D0R3_9HELO</name>
<comment type="caution">
    <text evidence="2">The sequence shown here is derived from an EMBL/GenBank/DDBJ whole genome shotgun (WGS) entry which is preliminary data.</text>
</comment>
<dbReference type="OrthoDB" id="3552791at2759"/>
<gene>
    <name evidence="2" type="ORF">BOTCAL_0187g00170</name>
</gene>
<proteinExistence type="predicted"/>
<evidence type="ECO:0000313" key="2">
    <source>
        <dbReference type="EMBL" id="TEY59741.1"/>
    </source>
</evidence>
<dbReference type="AlphaFoldDB" id="A0A4Y8D0R3"/>
<dbReference type="Proteomes" id="UP000297299">
    <property type="component" value="Unassembled WGS sequence"/>
</dbReference>
<evidence type="ECO:0000313" key="3">
    <source>
        <dbReference type="Proteomes" id="UP000297299"/>
    </source>
</evidence>
<keyword evidence="3" id="KW-1185">Reference proteome</keyword>
<feature type="region of interest" description="Disordered" evidence="1">
    <location>
        <begin position="70"/>
        <end position="105"/>
    </location>
</feature>